<dbReference type="Pfam" id="PF22036">
    <property type="entry name" value="MoaF_like"/>
    <property type="match status" value="1"/>
</dbReference>
<accession>A0A563EUN3</accession>
<gene>
    <name evidence="2" type="ORF">FKR81_17335</name>
</gene>
<dbReference type="OrthoDB" id="8780074at2"/>
<organism evidence="2 3">
    <name type="scientific">Lentzea tibetensis</name>
    <dbReference type="NCBI Taxonomy" id="2591470"/>
    <lineage>
        <taxon>Bacteria</taxon>
        <taxon>Bacillati</taxon>
        <taxon>Actinomycetota</taxon>
        <taxon>Actinomycetes</taxon>
        <taxon>Pseudonocardiales</taxon>
        <taxon>Pseudonocardiaceae</taxon>
        <taxon>Lentzea</taxon>
    </lineage>
</organism>
<dbReference type="InterPro" id="IPR053892">
    <property type="entry name" value="MoaF-like"/>
</dbReference>
<comment type="caution">
    <text evidence="2">The sequence shown here is derived from an EMBL/GenBank/DDBJ whole genome shotgun (WGS) entry which is preliminary data.</text>
</comment>
<evidence type="ECO:0000259" key="1">
    <source>
        <dbReference type="Pfam" id="PF22036"/>
    </source>
</evidence>
<sequence>MRTPLSHPLNYRVDYGDWAFDYDLSVPGKLSYTGATEAVRHVDETVDVSVVPVASEVFVVSFTEPSASIVSVQDFGRRVVNTWLTLVADNSLVHMTGELIPA</sequence>
<keyword evidence="3" id="KW-1185">Reference proteome</keyword>
<dbReference type="Proteomes" id="UP000316639">
    <property type="component" value="Unassembled WGS sequence"/>
</dbReference>
<name>A0A563EUN3_9PSEU</name>
<dbReference type="EMBL" id="VOBR01000010">
    <property type="protein sequence ID" value="TWP50854.1"/>
    <property type="molecule type" value="Genomic_DNA"/>
</dbReference>
<reference evidence="2 3" key="1">
    <citation type="submission" date="2019-07" db="EMBL/GenBank/DDBJ databases">
        <title>Lentzea xizangensis sp. nov., isolated from Qinghai-Tibetan Plateau Soils.</title>
        <authorList>
            <person name="Huang J."/>
        </authorList>
    </citation>
    <scope>NUCLEOTIDE SEQUENCE [LARGE SCALE GENOMIC DNA]</scope>
    <source>
        <strain evidence="2 3">FXJ1.1311</strain>
    </source>
</reference>
<proteinExistence type="predicted"/>
<dbReference type="AlphaFoldDB" id="A0A563EUN3"/>
<protein>
    <recommendedName>
        <fullName evidence="1">MoaF-like domain-containing protein</fullName>
    </recommendedName>
</protein>
<evidence type="ECO:0000313" key="2">
    <source>
        <dbReference type="EMBL" id="TWP50854.1"/>
    </source>
</evidence>
<feature type="domain" description="MoaF-like" evidence="1">
    <location>
        <begin position="10"/>
        <end position="99"/>
    </location>
</feature>
<evidence type="ECO:0000313" key="3">
    <source>
        <dbReference type="Proteomes" id="UP000316639"/>
    </source>
</evidence>
<dbReference type="RefSeq" id="WP_146353103.1">
    <property type="nucleotide sequence ID" value="NZ_VOBR01000010.1"/>
</dbReference>